<feature type="region of interest" description="Disordered" evidence="2">
    <location>
        <begin position="188"/>
        <end position="212"/>
    </location>
</feature>
<organism evidence="3">
    <name type="scientific">Cacopsylla melanoneura</name>
    <dbReference type="NCBI Taxonomy" id="428564"/>
    <lineage>
        <taxon>Eukaryota</taxon>
        <taxon>Metazoa</taxon>
        <taxon>Ecdysozoa</taxon>
        <taxon>Arthropoda</taxon>
        <taxon>Hexapoda</taxon>
        <taxon>Insecta</taxon>
        <taxon>Pterygota</taxon>
        <taxon>Neoptera</taxon>
        <taxon>Paraneoptera</taxon>
        <taxon>Hemiptera</taxon>
        <taxon>Sternorrhyncha</taxon>
        <taxon>Psylloidea</taxon>
        <taxon>Psyllidae</taxon>
        <taxon>Psyllinae</taxon>
        <taxon>Cacopsylla</taxon>
    </lineage>
</organism>
<sequence>MKNIMTRGHLASSCKMIINDDNLTSEDIDLYVKLEQELKFLDQQIRHHDGFNSVIFKNLIIKIFESIRGKNCQILKLNDEISSHKTNLKEMYEQNTYLTQKMADQAKHITSLIEENDGINTSYEESIKDKNKEVQKLKGVIDTMNQTIVNLSQSNDNLESSTSQDFFLTPMKQTPSKNKKSKISLDFMKSRKQKSPDKFASPNVSLESTSIEPDHNLEQKLSNIDKNVEEILSKIRVMETKAQPVTVKTTAIDKPMPQQEQQDNSRIKVDQPSTSASQLILIMGDHHAKPLRASLSKHLPKQWKIEENILEDGDFPRLGSIKQQTKCSHLILMAGTLDIQKTPMFEIKEGIDRIIKKHKNSK</sequence>
<evidence type="ECO:0000256" key="2">
    <source>
        <dbReference type="SAM" id="MobiDB-lite"/>
    </source>
</evidence>
<feature type="compositionally biased region" description="Polar residues" evidence="2">
    <location>
        <begin position="202"/>
        <end position="211"/>
    </location>
</feature>
<evidence type="ECO:0000256" key="1">
    <source>
        <dbReference type="SAM" id="Coils"/>
    </source>
</evidence>
<proteinExistence type="predicted"/>
<reference evidence="3" key="1">
    <citation type="submission" date="2021-05" db="EMBL/GenBank/DDBJ databases">
        <authorList>
            <person name="Alioto T."/>
            <person name="Alioto T."/>
            <person name="Gomez Garrido J."/>
        </authorList>
    </citation>
    <scope>NUCLEOTIDE SEQUENCE</scope>
</reference>
<name>A0A8D8VYC6_9HEMI</name>
<protein>
    <submittedName>
        <fullName evidence="3">Uncharacterized protein</fullName>
    </submittedName>
</protein>
<dbReference type="AlphaFoldDB" id="A0A8D8VYC6"/>
<keyword evidence="1" id="KW-0175">Coiled coil</keyword>
<feature type="coiled-coil region" evidence="1">
    <location>
        <begin position="127"/>
        <end position="161"/>
    </location>
</feature>
<dbReference type="EMBL" id="HBUF01101457">
    <property type="protein sequence ID" value="CAG6638150.1"/>
    <property type="molecule type" value="Transcribed_RNA"/>
</dbReference>
<evidence type="ECO:0000313" key="3">
    <source>
        <dbReference type="EMBL" id="CAG6638150.1"/>
    </source>
</evidence>
<accession>A0A8D8VYC6</accession>
<dbReference type="Gene3D" id="1.20.5.300">
    <property type="match status" value="1"/>
</dbReference>